<gene>
    <name evidence="2" type="ORF">JYZ213_LOCUS42815</name>
    <name evidence="3" type="ORF">OXD698_LOCUS33507</name>
</gene>
<dbReference type="PROSITE" id="PS50181">
    <property type="entry name" value="FBOX"/>
    <property type="match status" value="1"/>
</dbReference>
<dbReference type="InterPro" id="IPR001810">
    <property type="entry name" value="F-box_dom"/>
</dbReference>
<dbReference type="EMBL" id="CAJNOG010002090">
    <property type="protein sequence ID" value="CAF1489059.1"/>
    <property type="molecule type" value="Genomic_DNA"/>
</dbReference>
<dbReference type="Proteomes" id="UP000663844">
    <property type="component" value="Unassembled WGS sequence"/>
</dbReference>
<dbReference type="EMBL" id="CAJOAZ010004605">
    <property type="protein sequence ID" value="CAF4067311.1"/>
    <property type="molecule type" value="Genomic_DNA"/>
</dbReference>
<accession>A0A819T075</accession>
<proteinExistence type="predicted"/>
<name>A0A819T075_9BILA</name>
<dbReference type="Gene3D" id="3.80.10.10">
    <property type="entry name" value="Ribonuclease Inhibitor"/>
    <property type="match status" value="2"/>
</dbReference>
<comment type="caution">
    <text evidence="3">The sequence shown here is derived from an EMBL/GenBank/DDBJ whole genome shotgun (WGS) entry which is preliminary data.</text>
</comment>
<evidence type="ECO:0000313" key="2">
    <source>
        <dbReference type="EMBL" id="CAF1489059.1"/>
    </source>
</evidence>
<evidence type="ECO:0000313" key="3">
    <source>
        <dbReference type="EMBL" id="CAF4067311.1"/>
    </source>
</evidence>
<dbReference type="Proteomes" id="UP000663845">
    <property type="component" value="Unassembled WGS sequence"/>
</dbReference>
<evidence type="ECO:0000259" key="1">
    <source>
        <dbReference type="PROSITE" id="PS50181"/>
    </source>
</evidence>
<organism evidence="3 4">
    <name type="scientific">Adineta steineri</name>
    <dbReference type="NCBI Taxonomy" id="433720"/>
    <lineage>
        <taxon>Eukaryota</taxon>
        <taxon>Metazoa</taxon>
        <taxon>Spiralia</taxon>
        <taxon>Gnathifera</taxon>
        <taxon>Rotifera</taxon>
        <taxon>Eurotatoria</taxon>
        <taxon>Bdelloidea</taxon>
        <taxon>Adinetida</taxon>
        <taxon>Adinetidae</taxon>
        <taxon>Adineta</taxon>
    </lineage>
</organism>
<dbReference type="InterPro" id="IPR032675">
    <property type="entry name" value="LRR_dom_sf"/>
</dbReference>
<dbReference type="SUPFAM" id="SSF52047">
    <property type="entry name" value="RNI-like"/>
    <property type="match status" value="2"/>
</dbReference>
<protein>
    <recommendedName>
        <fullName evidence="1">F-box domain-containing protein</fullName>
    </recommendedName>
</protein>
<evidence type="ECO:0000313" key="4">
    <source>
        <dbReference type="Proteomes" id="UP000663844"/>
    </source>
</evidence>
<dbReference type="AlphaFoldDB" id="A0A819T075"/>
<sequence>MNLNLLPNEILLTFFDYLNGNDLLNTFYGLNARINALLYKQYRCYYFKFSVLSKRNFDLIYQQRIPLIADHILALRLSDSVPTPGQISLFFSYIPSLRQFTHLRSLSFTYLRSKEILLNVAIELPHLVQLTHLKFNACSIPDYDETDVELLTNNIWNLPNLTRCYFDIRKGSGQLFIIPSKISSSLKYLYINTEKLNWNLINRLFQYTPYLKYFHGDVDCWKNGDDYTKSSFSSLTNLKISIFASHPSKIISFLRNTPNLHHLNLDIAIVGSNFIDGYQWEDLIRSYLPKLRTFHLSMTDLRFIRSMTKAETDELMNSFRSSFWINEHQWFVRCIGDRYYIRFETVSKAFRYAADTLPSVFKSTDSQDNIERLYTSMRSISDDTLFDRSISSKICFPKLYSLSVKCPINDQYWSMVSNLHQVSSLSLHLSTDLSQSELQNFLNRMPHLHTLTIRQNASLPLPMSLFNCTFPSSIHYLNLENCSHYFNEEDCFILSHSSLTSQCKQLDILVKNRESIIILVNNMPNLCTLRARFTDEIIFESRPSRIRNNVDDEIILCKDEDIQWLVTHLPSTCAISRHPFCVNHLRIWVK</sequence>
<reference evidence="3" key="1">
    <citation type="submission" date="2021-02" db="EMBL/GenBank/DDBJ databases">
        <authorList>
            <person name="Nowell W R."/>
        </authorList>
    </citation>
    <scope>NUCLEOTIDE SEQUENCE</scope>
</reference>
<feature type="domain" description="F-box" evidence="1">
    <location>
        <begin position="1"/>
        <end position="49"/>
    </location>
</feature>